<protein>
    <submittedName>
        <fullName evidence="1">Uncharacterized protein</fullName>
    </submittedName>
</protein>
<evidence type="ECO:0000313" key="2">
    <source>
        <dbReference type="Proteomes" id="UP000185151"/>
    </source>
</evidence>
<dbReference type="AlphaFoldDB" id="A0A1N6L9F7"/>
<sequence length="30" mass="3533">MTRTIRLLACAFKEKPRKCARHYGVFYAMA</sequence>
<dbReference type="EMBL" id="FSRU01000002">
    <property type="protein sequence ID" value="SIO65410.1"/>
    <property type="molecule type" value="Genomic_DNA"/>
</dbReference>
<evidence type="ECO:0000313" key="1">
    <source>
        <dbReference type="EMBL" id="SIO65410.1"/>
    </source>
</evidence>
<name>A0A1N6L9F7_9BURK</name>
<reference evidence="1 2" key="1">
    <citation type="submission" date="2016-11" db="EMBL/GenBank/DDBJ databases">
        <authorList>
            <person name="Jaros S."/>
            <person name="Januszkiewicz K."/>
            <person name="Wedrychowicz H."/>
        </authorList>
    </citation>
    <scope>NUCLEOTIDE SEQUENCE [LARGE SCALE GENOMIC DNA]</scope>
    <source>
        <strain evidence="1 2">GAS95</strain>
    </source>
</reference>
<keyword evidence="2" id="KW-1185">Reference proteome</keyword>
<dbReference type="Proteomes" id="UP000185151">
    <property type="component" value="Unassembled WGS sequence"/>
</dbReference>
<organism evidence="1 2">
    <name type="scientific">Paraburkholderia phenazinium</name>
    <dbReference type="NCBI Taxonomy" id="60549"/>
    <lineage>
        <taxon>Bacteria</taxon>
        <taxon>Pseudomonadati</taxon>
        <taxon>Pseudomonadota</taxon>
        <taxon>Betaproteobacteria</taxon>
        <taxon>Burkholderiales</taxon>
        <taxon>Burkholderiaceae</taxon>
        <taxon>Paraburkholderia</taxon>
    </lineage>
</organism>
<proteinExistence type="predicted"/>
<accession>A0A1N6L9F7</accession>
<gene>
    <name evidence="1" type="ORF">SAMN05444165_6786</name>
</gene>